<dbReference type="PANTHER" id="PTHR15237:SF0">
    <property type="entry name" value="CELL CYCLE CHECKPOINT CONTROL PROTEIN"/>
    <property type="match status" value="1"/>
</dbReference>
<dbReference type="OrthoDB" id="60092at2759"/>
<dbReference type="Gene3D" id="3.70.10.10">
    <property type="match status" value="1"/>
</dbReference>
<dbReference type="GO" id="GO:0030896">
    <property type="term" value="C:checkpoint clamp complex"/>
    <property type="evidence" value="ECO:0007669"/>
    <property type="project" value="InterPro"/>
</dbReference>
<dbReference type="PANTHER" id="PTHR15237">
    <property type="entry name" value="DNA REPAIR PROTEIN RAD9"/>
    <property type="match status" value="1"/>
</dbReference>
<dbReference type="InterPro" id="IPR046938">
    <property type="entry name" value="DNA_clamp_sf"/>
</dbReference>
<evidence type="ECO:0000256" key="1">
    <source>
        <dbReference type="SAM" id="MobiDB-lite"/>
    </source>
</evidence>
<reference evidence="2 3" key="1">
    <citation type="submission" date="2018-07" db="EMBL/GenBank/DDBJ databases">
        <title>Draft Genome Assemblies for Five Robust Yarrowia lipolytica Strains Exhibiting High Lipid Production and Pentose Sugar Utilization and Sugar Alcohol Secretion from Undetoxified Lignocellulosic Biomass Hydrolysates.</title>
        <authorList>
            <consortium name="DOE Joint Genome Institute"/>
            <person name="Walker C."/>
            <person name="Ryu S."/>
            <person name="Na H."/>
            <person name="Zane M."/>
            <person name="LaButti K."/>
            <person name="Lipzen A."/>
            <person name="Haridas S."/>
            <person name="Barry K."/>
            <person name="Grigoriev I.V."/>
            <person name="Quarterman J."/>
            <person name="Slininger P."/>
            <person name="Dien B."/>
            <person name="Trinh C.T."/>
        </authorList>
    </citation>
    <scope>NUCLEOTIDE SEQUENCE [LARGE SCALE GENOMIC DNA]</scope>
    <source>
        <strain evidence="2 3">YB392</strain>
    </source>
</reference>
<proteinExistence type="predicted"/>
<gene>
    <name evidence="2" type="ORF">B0I71DRAFT_41217</name>
</gene>
<dbReference type="Proteomes" id="UP000256601">
    <property type="component" value="Unassembled WGS sequence"/>
</dbReference>
<dbReference type="GO" id="GO:0031573">
    <property type="term" value="P:mitotic intra-S DNA damage checkpoint signaling"/>
    <property type="evidence" value="ECO:0007669"/>
    <property type="project" value="TreeGrafter"/>
</dbReference>
<sequence>MAFSFDHESIKKWNRAITAVSRIGENLTWEVTSEGLNLSVMNASGLSHMTISFLPGFFSRFESRQRLTFRTANKGIFNISKRMEQDPSVKECHVTVLEDHTVSVQSECVNHIKRTYFLSYELLRSVPVIPDGAYTSSFALHSRRFREFVEHLKGEQVEIKWDAMDQEHLGGENTHYAVSMKSVTAPIKNIRGRVIRQAVNSRLKISANIFDDLSAHGGQVAMPMVDLRHFLSLSESLLGTILCQFGDENTPARFELVTETLNGPHDVECVLHFMNMTSAATLARSKRKVASRQLSRDESRDGSAAAVPAKMRRFSSTNSSVAETVDDNVNEDQIYYDDTVLYPETAEVGADATNEEIGPTNEEIGATNDQIADDQIADDNLEMEEPLFLDDDLNDPDPVSEMGPTQTTRMTGILD</sequence>
<dbReference type="InterPro" id="IPR007268">
    <property type="entry name" value="Rad9/Ddc1"/>
</dbReference>
<dbReference type="VEuPathDB" id="FungiDB:YALI1_F00976g"/>
<dbReference type="GO" id="GO:0006281">
    <property type="term" value="P:DNA repair"/>
    <property type="evidence" value="ECO:0007669"/>
    <property type="project" value="TreeGrafter"/>
</dbReference>
<dbReference type="GO" id="GO:0000076">
    <property type="term" value="P:DNA replication checkpoint signaling"/>
    <property type="evidence" value="ECO:0007669"/>
    <property type="project" value="TreeGrafter"/>
</dbReference>
<dbReference type="AlphaFoldDB" id="A0A371C558"/>
<evidence type="ECO:0000313" key="3">
    <source>
        <dbReference type="Proteomes" id="UP000256601"/>
    </source>
</evidence>
<organism evidence="2 3">
    <name type="scientific">Yarrowia lipolytica</name>
    <name type="common">Candida lipolytica</name>
    <dbReference type="NCBI Taxonomy" id="4952"/>
    <lineage>
        <taxon>Eukaryota</taxon>
        <taxon>Fungi</taxon>
        <taxon>Dikarya</taxon>
        <taxon>Ascomycota</taxon>
        <taxon>Saccharomycotina</taxon>
        <taxon>Dipodascomycetes</taxon>
        <taxon>Dipodascales</taxon>
        <taxon>Dipodascales incertae sedis</taxon>
        <taxon>Yarrowia</taxon>
    </lineage>
</organism>
<accession>A0A371C558</accession>
<protein>
    <submittedName>
        <fullName evidence="2">Rad9-domain-containing protein</fullName>
    </submittedName>
</protein>
<dbReference type="VEuPathDB" id="FungiDB:YALI0_F00594g"/>
<dbReference type="GO" id="GO:0071479">
    <property type="term" value="P:cellular response to ionizing radiation"/>
    <property type="evidence" value="ECO:0007669"/>
    <property type="project" value="TreeGrafter"/>
</dbReference>
<feature type="region of interest" description="Disordered" evidence="1">
    <location>
        <begin position="289"/>
        <end position="308"/>
    </location>
</feature>
<feature type="region of interest" description="Disordered" evidence="1">
    <location>
        <begin position="389"/>
        <end position="415"/>
    </location>
</feature>
<dbReference type="SUPFAM" id="SSF55979">
    <property type="entry name" value="DNA clamp"/>
    <property type="match status" value="1"/>
</dbReference>
<name>A0A371C558_YARLL</name>
<evidence type="ECO:0000313" key="2">
    <source>
        <dbReference type="EMBL" id="RDW25446.1"/>
    </source>
</evidence>
<dbReference type="Pfam" id="PF04139">
    <property type="entry name" value="Rad9"/>
    <property type="match status" value="1"/>
</dbReference>
<feature type="compositionally biased region" description="Polar residues" evidence="1">
    <location>
        <begin position="403"/>
        <end position="415"/>
    </location>
</feature>
<dbReference type="EMBL" id="KZ859002">
    <property type="protein sequence ID" value="RDW25446.1"/>
    <property type="molecule type" value="Genomic_DNA"/>
</dbReference>